<dbReference type="GO" id="GO:0015791">
    <property type="term" value="P:polyol transmembrane transport"/>
    <property type="evidence" value="ECO:0007669"/>
    <property type="project" value="UniProtKB-ARBA"/>
</dbReference>
<feature type="transmembrane region" description="Helical" evidence="8">
    <location>
        <begin position="257"/>
        <end position="274"/>
    </location>
</feature>
<feature type="transmembrane region" description="Helical" evidence="8">
    <location>
        <begin position="314"/>
        <end position="332"/>
    </location>
</feature>
<feature type="transmembrane region" description="Helical" evidence="8">
    <location>
        <begin position="606"/>
        <end position="625"/>
    </location>
</feature>
<reference evidence="10 11" key="1">
    <citation type="journal article" date="2016" name="Genome Biol. Evol.">
        <title>Divergent and convergent evolution of fungal pathogenicity.</title>
        <authorList>
            <person name="Shang Y."/>
            <person name="Xiao G."/>
            <person name="Zheng P."/>
            <person name="Cen K."/>
            <person name="Zhan S."/>
            <person name="Wang C."/>
        </authorList>
    </citation>
    <scope>NUCLEOTIDE SEQUENCE [LARGE SCALE GENOMIC DNA]</scope>
    <source>
        <strain evidence="10 11">ARSEF 7405</strain>
    </source>
</reference>
<dbReference type="OrthoDB" id="5290825at2759"/>
<protein>
    <submittedName>
        <fullName evidence="10">MFS sugar transporter</fullName>
    </submittedName>
</protein>
<evidence type="ECO:0000256" key="2">
    <source>
        <dbReference type="ARBA" id="ARBA00010992"/>
    </source>
</evidence>
<keyword evidence="5 8" id="KW-1133">Transmembrane helix</keyword>
<proteinExistence type="inferred from homology"/>
<feature type="transmembrane region" description="Helical" evidence="8">
    <location>
        <begin position="504"/>
        <end position="525"/>
    </location>
</feature>
<comment type="caution">
    <text evidence="10">The sequence shown here is derived from an EMBL/GenBank/DDBJ whole genome shotgun (WGS) entry which is preliminary data.</text>
</comment>
<feature type="transmembrane region" description="Helical" evidence="8">
    <location>
        <begin position="531"/>
        <end position="552"/>
    </location>
</feature>
<sequence length="695" mass="78582">MQSQDRQISRVIASGAATLNDESGPSKGSDEFAITLHDLECDDNKSESDNQQDIDKTKNFRGTAEDINGSKFQFQNERRQASFNEANIDLLTAAERARRKLNAKLHNPLEGLSHAALIRRGSHYARFYQIGDEDDIRAFELGAILAQAPEKFEEVEGLREEEKAVLRREFANRWSQPVLMYVLIVFCSMCAAVQGMDETVVNGAQILYKPQLGIGRETQRDAWLTGLVNSAPYLCCAVAGSWLTVPFNHWFGRRGTILLTCCFSAIACLWQGFVNTWWHMFIARFFLGFGIGPKSATVPMYVAEMTPPAIRGALVMQWQVWTAFGIMLGYAADLMFFSVPDPPHITGLSWRLMLASAMVPALFCCIFAFLCPESPRWYLSKGHHYQAYKTLCKLRHDKIQAARDLFYMYTLLEAETKMKLGQPKIVELFTVPRNRRALVASEIVMFMQQFCGVNVIPYYSSEIFLRAKFSEIASLAASFGFGVINWLFAIPAIYTIDTFGRRKLLLFSLPLMSLFLFFAGFSFWIPTDTDAHHSAHIGCIALGVYLYGVVYSPGAGPVPFTYSAEAYPLYVRAYGMSLATATTWFFNFVLAITWPSMVTAFTEQGAFSFYASWNVVGFFLVLMFVPETKGKTLEELDEVFSMSTTMRVKFASANIKYFVQRHILRRHVSKPKLSNIEKRPCAYDRTPSVERASVH</sequence>
<feature type="transmembrane region" description="Helical" evidence="8">
    <location>
        <begin position="280"/>
        <end position="302"/>
    </location>
</feature>
<evidence type="ECO:0000313" key="11">
    <source>
        <dbReference type="Proteomes" id="UP000242877"/>
    </source>
</evidence>
<feature type="transmembrane region" description="Helical" evidence="8">
    <location>
        <begin position="222"/>
        <end position="245"/>
    </location>
</feature>
<dbReference type="Pfam" id="PF00083">
    <property type="entry name" value="Sugar_tr"/>
    <property type="match status" value="1"/>
</dbReference>
<organism evidence="10 11">
    <name type="scientific">Ascosphaera apis ARSEF 7405</name>
    <dbReference type="NCBI Taxonomy" id="392613"/>
    <lineage>
        <taxon>Eukaryota</taxon>
        <taxon>Fungi</taxon>
        <taxon>Dikarya</taxon>
        <taxon>Ascomycota</taxon>
        <taxon>Pezizomycotina</taxon>
        <taxon>Eurotiomycetes</taxon>
        <taxon>Eurotiomycetidae</taxon>
        <taxon>Onygenales</taxon>
        <taxon>Ascosphaeraceae</taxon>
        <taxon>Ascosphaera</taxon>
    </lineage>
</organism>
<evidence type="ECO:0000313" key="10">
    <source>
        <dbReference type="EMBL" id="KZZ86643.1"/>
    </source>
</evidence>
<accession>A0A162HZK6</accession>
<name>A0A162HZK6_9EURO</name>
<dbReference type="PROSITE" id="PS50850">
    <property type="entry name" value="MFS"/>
    <property type="match status" value="1"/>
</dbReference>
<dbReference type="SUPFAM" id="SSF103473">
    <property type="entry name" value="MFS general substrate transporter"/>
    <property type="match status" value="1"/>
</dbReference>
<keyword evidence="6 8" id="KW-0472">Membrane</keyword>
<evidence type="ECO:0000259" key="9">
    <source>
        <dbReference type="PROSITE" id="PS50850"/>
    </source>
</evidence>
<dbReference type="GO" id="GO:0015798">
    <property type="term" value="P:myo-inositol transport"/>
    <property type="evidence" value="ECO:0007669"/>
    <property type="project" value="UniProtKB-ARBA"/>
</dbReference>
<evidence type="ECO:0000256" key="6">
    <source>
        <dbReference type="ARBA" id="ARBA00023136"/>
    </source>
</evidence>
<dbReference type="PRINTS" id="PR00171">
    <property type="entry name" value="SUGRTRNSPORT"/>
</dbReference>
<feature type="transmembrane region" description="Helical" evidence="8">
    <location>
        <begin position="472"/>
        <end position="492"/>
    </location>
</feature>
<evidence type="ECO:0000256" key="8">
    <source>
        <dbReference type="SAM" id="Phobius"/>
    </source>
</evidence>
<dbReference type="NCBIfam" id="TIGR00879">
    <property type="entry name" value="SP"/>
    <property type="match status" value="1"/>
</dbReference>
<dbReference type="FunFam" id="1.20.1250.20:FF:000100">
    <property type="entry name" value="MFS sugar transporter, putative"/>
    <property type="match status" value="1"/>
</dbReference>
<feature type="transmembrane region" description="Helical" evidence="8">
    <location>
        <begin position="352"/>
        <end position="371"/>
    </location>
</feature>
<gene>
    <name evidence="10" type="ORF">AAP_06345</name>
</gene>
<dbReference type="InterPro" id="IPR050814">
    <property type="entry name" value="Myo-inositol_Transporter"/>
</dbReference>
<dbReference type="GO" id="GO:0022857">
    <property type="term" value="F:transmembrane transporter activity"/>
    <property type="evidence" value="ECO:0007669"/>
    <property type="project" value="InterPro"/>
</dbReference>
<evidence type="ECO:0000256" key="4">
    <source>
        <dbReference type="ARBA" id="ARBA00022692"/>
    </source>
</evidence>
<dbReference type="AlphaFoldDB" id="A0A162HZK6"/>
<dbReference type="InterPro" id="IPR036259">
    <property type="entry name" value="MFS_trans_sf"/>
</dbReference>
<evidence type="ECO:0000256" key="7">
    <source>
        <dbReference type="SAM" id="MobiDB-lite"/>
    </source>
</evidence>
<keyword evidence="3" id="KW-0813">Transport</keyword>
<dbReference type="PANTHER" id="PTHR48020:SF25">
    <property type="entry name" value="SUGAR TRANSPORTER, PUTATIVE (AFU_ORTHOLOGUE AFUA_7G05830)-RELATED"/>
    <property type="match status" value="1"/>
</dbReference>
<evidence type="ECO:0000256" key="1">
    <source>
        <dbReference type="ARBA" id="ARBA00004141"/>
    </source>
</evidence>
<feature type="transmembrane region" description="Helical" evidence="8">
    <location>
        <begin position="573"/>
        <end position="594"/>
    </location>
</feature>
<comment type="subcellular location">
    <subcellularLocation>
        <location evidence="1">Membrane</location>
        <topology evidence="1">Multi-pass membrane protein</topology>
    </subcellularLocation>
</comment>
<evidence type="ECO:0000256" key="3">
    <source>
        <dbReference type="ARBA" id="ARBA00022448"/>
    </source>
</evidence>
<dbReference type="Proteomes" id="UP000242877">
    <property type="component" value="Unassembled WGS sequence"/>
</dbReference>
<dbReference type="EMBL" id="AZGZ01000053">
    <property type="protein sequence ID" value="KZZ86643.1"/>
    <property type="molecule type" value="Genomic_DNA"/>
</dbReference>
<feature type="region of interest" description="Disordered" evidence="7">
    <location>
        <begin position="1"/>
        <end position="31"/>
    </location>
</feature>
<dbReference type="InterPro" id="IPR005828">
    <property type="entry name" value="MFS_sugar_transport-like"/>
</dbReference>
<keyword evidence="4 8" id="KW-0812">Transmembrane</keyword>
<dbReference type="InterPro" id="IPR020846">
    <property type="entry name" value="MFS_dom"/>
</dbReference>
<dbReference type="GO" id="GO:0016020">
    <property type="term" value="C:membrane"/>
    <property type="evidence" value="ECO:0007669"/>
    <property type="project" value="UniProtKB-SubCell"/>
</dbReference>
<dbReference type="Gene3D" id="1.20.1250.20">
    <property type="entry name" value="MFS general substrate transporter like domains"/>
    <property type="match status" value="1"/>
</dbReference>
<evidence type="ECO:0000256" key="5">
    <source>
        <dbReference type="ARBA" id="ARBA00022989"/>
    </source>
</evidence>
<keyword evidence="11" id="KW-1185">Reference proteome</keyword>
<keyword evidence="10" id="KW-0762">Sugar transport</keyword>
<comment type="similarity">
    <text evidence="2">Belongs to the major facilitator superfamily. Sugar transporter (TC 2.A.1.1) family.</text>
</comment>
<dbReference type="PANTHER" id="PTHR48020">
    <property type="entry name" value="PROTON MYO-INOSITOL COTRANSPORTER"/>
    <property type="match status" value="1"/>
</dbReference>
<dbReference type="InterPro" id="IPR003663">
    <property type="entry name" value="Sugar/inositol_transpt"/>
</dbReference>
<dbReference type="VEuPathDB" id="FungiDB:AAP_06345"/>
<feature type="domain" description="Major facilitator superfamily (MFS) profile" evidence="9">
    <location>
        <begin position="183"/>
        <end position="629"/>
    </location>
</feature>